<organism evidence="1 2">
    <name type="scientific">Flavobacterium arcticum</name>
    <dbReference type="NCBI Taxonomy" id="1784713"/>
    <lineage>
        <taxon>Bacteria</taxon>
        <taxon>Pseudomonadati</taxon>
        <taxon>Bacteroidota</taxon>
        <taxon>Flavobacteriia</taxon>
        <taxon>Flavobacteriales</taxon>
        <taxon>Flavobacteriaceae</taxon>
        <taxon>Flavobacterium</taxon>
    </lineage>
</organism>
<name>A0A345H8U4_9FLAO</name>
<dbReference type="AlphaFoldDB" id="A0A345H8U4"/>
<reference evidence="1 2" key="1">
    <citation type="submission" date="2018-07" db="EMBL/GenBank/DDBJ databases">
        <title>Complete genome sequence of Flavobacterium arcticum type strain SM1502T.</title>
        <authorList>
            <person name="Li Y."/>
            <person name="Li D.-D."/>
        </authorList>
    </citation>
    <scope>NUCLEOTIDE SEQUENCE [LARGE SCALE GENOMIC DNA]</scope>
    <source>
        <strain evidence="1 2">SM1502</strain>
    </source>
</reference>
<protein>
    <submittedName>
        <fullName evidence="1">Uncharacterized protein</fullName>
    </submittedName>
</protein>
<accession>A0A345H8U4</accession>
<dbReference type="Proteomes" id="UP000253951">
    <property type="component" value="Chromosome"/>
</dbReference>
<dbReference type="RefSeq" id="WP_114676767.1">
    <property type="nucleotide sequence ID" value="NZ_CP031188.1"/>
</dbReference>
<evidence type="ECO:0000313" key="2">
    <source>
        <dbReference type="Proteomes" id="UP000253951"/>
    </source>
</evidence>
<evidence type="ECO:0000313" key="1">
    <source>
        <dbReference type="EMBL" id="AXG73004.1"/>
    </source>
</evidence>
<gene>
    <name evidence="1" type="ORF">DVK85_01640</name>
</gene>
<keyword evidence="2" id="KW-1185">Reference proteome</keyword>
<proteinExistence type="predicted"/>
<sequence length="99" mass="11742">MNIKEKLIDDIKKFLEKHDYSIDARFEFYDKETEELRDGVSKEVYVISFSFADYIEYDSKGNIADYIEGKRAFAYYDAETLKLLYILKNNGYLETDGTF</sequence>
<dbReference type="KEGG" id="fat:DVK85_01640"/>
<dbReference type="EMBL" id="CP031188">
    <property type="protein sequence ID" value="AXG73004.1"/>
    <property type="molecule type" value="Genomic_DNA"/>
</dbReference>
<dbReference type="OrthoDB" id="1375010at2"/>